<sequence>MFHLTGIFSINGIRFKNCKAVFCFCVKITISVTVILVHVYLTILALQNHKLYGNPVANTAANIIKLIYRCFIHLKWKRLVKICSLMSSFRIKEDRKYRIWICIYVIINIAMGVPLAYLDVKILSATGIPYRHYGISRENNTLYVMAAVLHSTFFYFFSWIMMIAFDLFYLIVCDHMKRMIKNFSAGLGLKNRDYNTLLHSYAEIKSTIVYIDSELSLFMFLKTILTSVMMYYTVSALVHADLVKNPMHTVQKQVLFVYSLASFVVVVTAASAVSEASLEVRQLTQAQKLDKPNVFEQQKFQACAESEICLTVWKIVPLSRSFALGTISAIFTYAILVDSLIKK</sequence>
<feature type="transmembrane region" description="Helical" evidence="1">
    <location>
        <begin position="153"/>
        <end position="172"/>
    </location>
</feature>
<feature type="transmembrane region" description="Helical" evidence="1">
    <location>
        <begin position="21"/>
        <end position="43"/>
    </location>
</feature>
<evidence type="ECO:0000256" key="1">
    <source>
        <dbReference type="SAM" id="Phobius"/>
    </source>
</evidence>
<keyword evidence="1" id="KW-0812">Transmembrane</keyword>
<organism evidence="2 3">
    <name type="scientific">Oedothorax gibbosus</name>
    <dbReference type="NCBI Taxonomy" id="931172"/>
    <lineage>
        <taxon>Eukaryota</taxon>
        <taxon>Metazoa</taxon>
        <taxon>Ecdysozoa</taxon>
        <taxon>Arthropoda</taxon>
        <taxon>Chelicerata</taxon>
        <taxon>Arachnida</taxon>
        <taxon>Araneae</taxon>
        <taxon>Araneomorphae</taxon>
        <taxon>Entelegynae</taxon>
        <taxon>Araneoidea</taxon>
        <taxon>Linyphiidae</taxon>
        <taxon>Erigoninae</taxon>
        <taxon>Oedothorax</taxon>
    </lineage>
</organism>
<comment type="caution">
    <text evidence="2">The sequence shown here is derived from an EMBL/GenBank/DDBJ whole genome shotgun (WGS) entry which is preliminary data.</text>
</comment>
<evidence type="ECO:0008006" key="4">
    <source>
        <dbReference type="Google" id="ProtNLM"/>
    </source>
</evidence>
<protein>
    <recommendedName>
        <fullName evidence="4">Gustatory receptor</fullName>
    </recommendedName>
</protein>
<name>A0AAV6VGQ6_9ARAC</name>
<feature type="transmembrane region" description="Helical" evidence="1">
    <location>
        <begin position="97"/>
        <end position="117"/>
    </location>
</feature>
<evidence type="ECO:0000313" key="2">
    <source>
        <dbReference type="EMBL" id="KAG8195854.1"/>
    </source>
</evidence>
<accession>A0AAV6VGQ6</accession>
<dbReference type="AlphaFoldDB" id="A0AAV6VGQ6"/>
<feature type="transmembrane region" description="Helical" evidence="1">
    <location>
        <begin position="322"/>
        <end position="341"/>
    </location>
</feature>
<keyword evidence="1" id="KW-1133">Transmembrane helix</keyword>
<feature type="transmembrane region" description="Helical" evidence="1">
    <location>
        <begin position="215"/>
        <end position="234"/>
    </location>
</feature>
<feature type="transmembrane region" description="Helical" evidence="1">
    <location>
        <begin position="254"/>
        <end position="273"/>
    </location>
</feature>
<keyword evidence="1" id="KW-0472">Membrane</keyword>
<reference evidence="2 3" key="1">
    <citation type="journal article" date="2022" name="Nat. Ecol. Evol.">
        <title>A masculinizing supergene underlies an exaggerated male reproductive morph in a spider.</title>
        <authorList>
            <person name="Hendrickx F."/>
            <person name="De Corte Z."/>
            <person name="Sonet G."/>
            <person name="Van Belleghem S.M."/>
            <person name="Kostlbacher S."/>
            <person name="Vangestel C."/>
        </authorList>
    </citation>
    <scope>NUCLEOTIDE SEQUENCE [LARGE SCALE GENOMIC DNA]</scope>
    <source>
        <strain evidence="2">W744_W776</strain>
    </source>
</reference>
<keyword evidence="3" id="KW-1185">Reference proteome</keyword>
<proteinExistence type="predicted"/>
<evidence type="ECO:0000313" key="3">
    <source>
        <dbReference type="Proteomes" id="UP000827092"/>
    </source>
</evidence>
<dbReference type="EMBL" id="JAFNEN010000077">
    <property type="protein sequence ID" value="KAG8195854.1"/>
    <property type="molecule type" value="Genomic_DNA"/>
</dbReference>
<dbReference type="Proteomes" id="UP000827092">
    <property type="component" value="Unassembled WGS sequence"/>
</dbReference>
<gene>
    <name evidence="2" type="ORF">JTE90_008546</name>
</gene>
<feature type="transmembrane region" description="Helical" evidence="1">
    <location>
        <begin position="55"/>
        <end position="76"/>
    </location>
</feature>